<sequence length="145" mass="16311">MNASDIIHHLADSSTRSRDAIKKRRQRHSYISMASNLRAAAPASPNLLLSENQNPTNFSIAENQELVAAVESLLLNDQDATLRRKNLASPERGKNALAEWANRLTGCISRVSRNTRRQTANQTTTRNTNRARRAAENEFAKYPRK</sequence>
<reference evidence="2" key="1">
    <citation type="submission" date="2020-05" db="UniProtKB">
        <authorList>
            <consortium name="EnsemblMetazoa"/>
        </authorList>
    </citation>
    <scope>IDENTIFICATION</scope>
    <source>
        <strain evidence="2">TTRI</strain>
    </source>
</reference>
<accession>A0A1A9UY12</accession>
<dbReference type="AlphaFoldDB" id="A0A1A9UY12"/>
<proteinExistence type="predicted"/>
<organism evidence="2 3">
    <name type="scientific">Glossina austeni</name>
    <name type="common">Savannah tsetse fly</name>
    <dbReference type="NCBI Taxonomy" id="7395"/>
    <lineage>
        <taxon>Eukaryota</taxon>
        <taxon>Metazoa</taxon>
        <taxon>Ecdysozoa</taxon>
        <taxon>Arthropoda</taxon>
        <taxon>Hexapoda</taxon>
        <taxon>Insecta</taxon>
        <taxon>Pterygota</taxon>
        <taxon>Neoptera</taxon>
        <taxon>Endopterygota</taxon>
        <taxon>Diptera</taxon>
        <taxon>Brachycera</taxon>
        <taxon>Muscomorpha</taxon>
        <taxon>Hippoboscoidea</taxon>
        <taxon>Glossinidae</taxon>
        <taxon>Glossina</taxon>
    </lineage>
</organism>
<evidence type="ECO:0000313" key="3">
    <source>
        <dbReference type="Proteomes" id="UP000078200"/>
    </source>
</evidence>
<evidence type="ECO:0000313" key="2">
    <source>
        <dbReference type="EnsemblMetazoa" id="GAUT019431-PA"/>
    </source>
</evidence>
<dbReference type="VEuPathDB" id="VectorBase:GAUT019431"/>
<feature type="compositionally biased region" description="Low complexity" evidence="1">
    <location>
        <begin position="117"/>
        <end position="128"/>
    </location>
</feature>
<protein>
    <submittedName>
        <fullName evidence="2">Uncharacterized protein</fullName>
    </submittedName>
</protein>
<dbReference type="Proteomes" id="UP000078200">
    <property type="component" value="Unassembled WGS sequence"/>
</dbReference>
<feature type="region of interest" description="Disordered" evidence="1">
    <location>
        <begin position="115"/>
        <end position="145"/>
    </location>
</feature>
<name>A0A1A9UY12_GLOAU</name>
<dbReference type="EnsemblMetazoa" id="GAUT019431-RA">
    <property type="protein sequence ID" value="GAUT019431-PA"/>
    <property type="gene ID" value="GAUT019431"/>
</dbReference>
<evidence type="ECO:0000256" key="1">
    <source>
        <dbReference type="SAM" id="MobiDB-lite"/>
    </source>
</evidence>
<keyword evidence="3" id="KW-1185">Reference proteome</keyword>
<feature type="compositionally biased region" description="Basic and acidic residues" evidence="1">
    <location>
        <begin position="133"/>
        <end position="145"/>
    </location>
</feature>